<accession>A0A9N7MFM9</accession>
<evidence type="ECO:0000313" key="8">
    <source>
        <dbReference type="EMBL" id="CAA0808890.1"/>
    </source>
</evidence>
<keyword evidence="4" id="KW-0804">Transcription</keyword>
<protein>
    <submittedName>
        <fullName evidence="8">Transcription factor bHLH130</fullName>
    </submittedName>
</protein>
<evidence type="ECO:0000259" key="7">
    <source>
        <dbReference type="PROSITE" id="PS50888"/>
    </source>
</evidence>
<name>A0A9N7MFM9_STRHE</name>
<organism evidence="8 9">
    <name type="scientific">Striga hermonthica</name>
    <name type="common">Purple witchweed</name>
    <name type="synonym">Buchnera hermonthica</name>
    <dbReference type="NCBI Taxonomy" id="68872"/>
    <lineage>
        <taxon>Eukaryota</taxon>
        <taxon>Viridiplantae</taxon>
        <taxon>Streptophyta</taxon>
        <taxon>Embryophyta</taxon>
        <taxon>Tracheophyta</taxon>
        <taxon>Spermatophyta</taxon>
        <taxon>Magnoliopsida</taxon>
        <taxon>eudicotyledons</taxon>
        <taxon>Gunneridae</taxon>
        <taxon>Pentapetalae</taxon>
        <taxon>asterids</taxon>
        <taxon>lamiids</taxon>
        <taxon>Lamiales</taxon>
        <taxon>Orobanchaceae</taxon>
        <taxon>Buchnereae</taxon>
        <taxon>Striga</taxon>
    </lineage>
</organism>
<dbReference type="FunFam" id="4.10.280.10:FF:000021">
    <property type="entry name" value="Transcription factor bHLH130 family"/>
    <property type="match status" value="1"/>
</dbReference>
<dbReference type="PROSITE" id="PS50888">
    <property type="entry name" value="BHLH"/>
    <property type="match status" value="1"/>
</dbReference>
<evidence type="ECO:0000256" key="4">
    <source>
        <dbReference type="ARBA" id="ARBA00023163"/>
    </source>
</evidence>
<keyword evidence="2" id="KW-0805">Transcription regulation</keyword>
<dbReference type="Proteomes" id="UP001153555">
    <property type="component" value="Unassembled WGS sequence"/>
</dbReference>
<dbReference type="InterPro" id="IPR036638">
    <property type="entry name" value="HLH_DNA-bd_sf"/>
</dbReference>
<dbReference type="PANTHER" id="PTHR16223">
    <property type="entry name" value="TRANSCRIPTION FACTOR BHLH83-RELATED"/>
    <property type="match status" value="1"/>
</dbReference>
<evidence type="ECO:0000313" key="9">
    <source>
        <dbReference type="Proteomes" id="UP001153555"/>
    </source>
</evidence>
<keyword evidence="3" id="KW-0238">DNA-binding</keyword>
<dbReference type="AlphaFoldDB" id="A0A9N7MFM9"/>
<feature type="region of interest" description="Disordered" evidence="6">
    <location>
        <begin position="1"/>
        <end position="35"/>
    </location>
</feature>
<dbReference type="Gene3D" id="4.10.280.10">
    <property type="entry name" value="Helix-loop-helix DNA-binding domain"/>
    <property type="match status" value="1"/>
</dbReference>
<proteinExistence type="predicted"/>
<comment type="subcellular location">
    <subcellularLocation>
        <location evidence="1">Nucleus</location>
    </subcellularLocation>
</comment>
<evidence type="ECO:0000256" key="1">
    <source>
        <dbReference type="ARBA" id="ARBA00004123"/>
    </source>
</evidence>
<dbReference type="Pfam" id="PF00010">
    <property type="entry name" value="HLH"/>
    <property type="match status" value="1"/>
</dbReference>
<dbReference type="GO" id="GO:0000981">
    <property type="term" value="F:DNA-binding transcription factor activity, RNA polymerase II-specific"/>
    <property type="evidence" value="ECO:0007669"/>
    <property type="project" value="TreeGrafter"/>
</dbReference>
<keyword evidence="9" id="KW-1185">Reference proteome</keyword>
<dbReference type="EMBL" id="CACSLK010003174">
    <property type="protein sequence ID" value="CAA0808890.1"/>
    <property type="molecule type" value="Genomic_DNA"/>
</dbReference>
<reference evidence="8" key="1">
    <citation type="submission" date="2019-12" db="EMBL/GenBank/DDBJ databases">
        <authorList>
            <person name="Scholes J."/>
        </authorList>
    </citation>
    <scope>NUCLEOTIDE SEQUENCE</scope>
</reference>
<dbReference type="InterPro" id="IPR045843">
    <property type="entry name" value="IND-like"/>
</dbReference>
<evidence type="ECO:0000256" key="2">
    <source>
        <dbReference type="ARBA" id="ARBA00023015"/>
    </source>
</evidence>
<dbReference type="SUPFAM" id="SSF47459">
    <property type="entry name" value="HLH, helix-loop-helix DNA-binding domain"/>
    <property type="match status" value="1"/>
</dbReference>
<gene>
    <name evidence="8" type="ORF">SHERM_11113</name>
</gene>
<dbReference type="OrthoDB" id="2019494at2759"/>
<evidence type="ECO:0000256" key="3">
    <source>
        <dbReference type="ARBA" id="ARBA00023125"/>
    </source>
</evidence>
<evidence type="ECO:0000256" key="5">
    <source>
        <dbReference type="ARBA" id="ARBA00023242"/>
    </source>
</evidence>
<evidence type="ECO:0000256" key="6">
    <source>
        <dbReference type="SAM" id="MobiDB-lite"/>
    </source>
</evidence>
<feature type="domain" description="BHLH" evidence="7">
    <location>
        <begin position="224"/>
        <end position="274"/>
    </location>
</feature>
<sequence length="297" mass="32645">MLRSERIRNSNGLKSAFVDSNNTGNSGSSGGDDESEAFFSALMDLNLPDDRPLSYQTAVSGGGGSIVGSYSVDANSTFLTTSALVRQTSSPARFSVMGEGGNYKDGMSTHLNFSSPSMHANQNMGIHNLENGHFNGNNSNGREFGGAFPHDSWNDSSLGNSLKRNRYREMRVFSDFDNRKTGESRKSSSGLVHRLSLPKSAEAENLLQFQPETVPCQVRAKRGCATHPRSIAERMRRTRISEKMKKLQDLFPNMDKQTSTADMLDLAVGYIKDLQNQVQTLTDKKAKCICSSKPHKD</sequence>
<dbReference type="GO" id="GO:0046983">
    <property type="term" value="F:protein dimerization activity"/>
    <property type="evidence" value="ECO:0007669"/>
    <property type="project" value="InterPro"/>
</dbReference>
<dbReference type="GO" id="GO:0005634">
    <property type="term" value="C:nucleus"/>
    <property type="evidence" value="ECO:0007669"/>
    <property type="project" value="UniProtKB-SubCell"/>
</dbReference>
<dbReference type="SMART" id="SM00353">
    <property type="entry name" value="HLH"/>
    <property type="match status" value="1"/>
</dbReference>
<dbReference type="GO" id="GO:0000978">
    <property type="term" value="F:RNA polymerase II cis-regulatory region sequence-specific DNA binding"/>
    <property type="evidence" value="ECO:0007669"/>
    <property type="project" value="TreeGrafter"/>
</dbReference>
<keyword evidence="5" id="KW-0539">Nucleus</keyword>
<dbReference type="PANTHER" id="PTHR16223:SF345">
    <property type="entry name" value="TRANSCRIPTION FACTOR BHLH130-LIKE"/>
    <property type="match status" value="1"/>
</dbReference>
<comment type="caution">
    <text evidence="8">The sequence shown here is derived from an EMBL/GenBank/DDBJ whole genome shotgun (WGS) entry which is preliminary data.</text>
</comment>
<dbReference type="InterPro" id="IPR011598">
    <property type="entry name" value="bHLH_dom"/>
</dbReference>